<evidence type="ECO:0000313" key="3">
    <source>
        <dbReference type="Proteomes" id="UP000000763"/>
    </source>
</evidence>
<gene>
    <name evidence="2" type="ORF">OSJNBb0081F12.17</name>
</gene>
<sequence length="165" mass="17167">MRGPPVSGPGERGRGGGTRDPLVSDSRVAGLPWTGTTRVIHRRYTGSTARIGPGPIGRCGGGQARLGSAQSRPTGHGDGARTRTRVADDGNAGGDGGARRRRRAVMLKRRLTGGGAKAAARREREGKRGEGVPHRGCPARRKMMANGDGKPREDDVGGRTSFGVP</sequence>
<protein>
    <submittedName>
        <fullName evidence="2">Uncharacterized protein</fullName>
    </submittedName>
</protein>
<evidence type="ECO:0000313" key="2">
    <source>
        <dbReference type="EMBL" id="AAM01017.1"/>
    </source>
</evidence>
<feature type="compositionally biased region" description="Gly residues" evidence="1">
    <location>
        <begin position="54"/>
        <end position="64"/>
    </location>
</feature>
<dbReference type="AlphaFoldDB" id="A0A5S6R9N7"/>
<proteinExistence type="predicted"/>
<feature type="compositionally biased region" description="Basic and acidic residues" evidence="1">
    <location>
        <begin position="78"/>
        <end position="88"/>
    </location>
</feature>
<reference evidence="3" key="1">
    <citation type="journal article" date="2005" name="Nature">
        <title>The map-based sequence of the rice genome.</title>
        <authorList>
            <consortium name="International rice genome sequencing project (IRGSP)"/>
            <person name="Matsumoto T."/>
            <person name="Wu J."/>
            <person name="Kanamori H."/>
            <person name="Katayose Y."/>
            <person name="Fujisawa M."/>
            <person name="Namiki N."/>
            <person name="Mizuno H."/>
            <person name="Yamamoto K."/>
            <person name="Antonio B.A."/>
            <person name="Baba T."/>
            <person name="Sakata K."/>
            <person name="Nagamura Y."/>
            <person name="Aoki H."/>
            <person name="Arikawa K."/>
            <person name="Arita K."/>
            <person name="Bito T."/>
            <person name="Chiden Y."/>
            <person name="Fujitsuka N."/>
            <person name="Fukunaka R."/>
            <person name="Hamada M."/>
            <person name="Harada C."/>
            <person name="Hayashi A."/>
            <person name="Hijishita S."/>
            <person name="Honda M."/>
            <person name="Hosokawa S."/>
            <person name="Ichikawa Y."/>
            <person name="Idonuma A."/>
            <person name="Iijima M."/>
            <person name="Ikeda M."/>
            <person name="Ikeno M."/>
            <person name="Ito K."/>
            <person name="Ito S."/>
            <person name="Ito T."/>
            <person name="Ito Y."/>
            <person name="Ito Y."/>
            <person name="Iwabuchi A."/>
            <person name="Kamiya K."/>
            <person name="Karasawa W."/>
            <person name="Kurita K."/>
            <person name="Katagiri S."/>
            <person name="Kikuta A."/>
            <person name="Kobayashi H."/>
            <person name="Kobayashi N."/>
            <person name="Machita K."/>
            <person name="Maehara T."/>
            <person name="Masukawa M."/>
            <person name="Mizubayashi T."/>
            <person name="Mukai Y."/>
            <person name="Nagasaki H."/>
            <person name="Nagata Y."/>
            <person name="Naito S."/>
            <person name="Nakashima M."/>
            <person name="Nakama Y."/>
            <person name="Nakamichi Y."/>
            <person name="Nakamura M."/>
            <person name="Meguro A."/>
            <person name="Negishi M."/>
            <person name="Ohta I."/>
            <person name="Ohta T."/>
            <person name="Okamoto M."/>
            <person name="Ono N."/>
            <person name="Saji S."/>
            <person name="Sakaguchi M."/>
            <person name="Sakai K."/>
            <person name="Shibata M."/>
            <person name="Shimokawa T."/>
            <person name="Song J."/>
            <person name="Takazaki Y."/>
            <person name="Terasawa K."/>
            <person name="Tsugane M."/>
            <person name="Tsuji K."/>
            <person name="Ueda S."/>
            <person name="Waki K."/>
            <person name="Yamagata H."/>
            <person name="Yamamoto M."/>
            <person name="Yamamoto S."/>
            <person name="Yamane H."/>
            <person name="Yoshiki S."/>
            <person name="Yoshihara R."/>
            <person name="Yukawa K."/>
            <person name="Zhong H."/>
            <person name="Yano M."/>
            <person name="Yuan Q."/>
            <person name="Ouyang S."/>
            <person name="Liu J."/>
            <person name="Jones K.M."/>
            <person name="Gansberger K."/>
            <person name="Moffat K."/>
            <person name="Hill J."/>
            <person name="Bera J."/>
            <person name="Fadrosh D."/>
            <person name="Jin S."/>
            <person name="Johri S."/>
            <person name="Kim M."/>
            <person name="Overton L."/>
            <person name="Reardon M."/>
            <person name="Tsitrin T."/>
            <person name="Vuong H."/>
            <person name="Weaver B."/>
            <person name="Ciecko A."/>
            <person name="Tallon L."/>
            <person name="Jackson J."/>
            <person name="Pai G."/>
            <person name="Aken S.V."/>
            <person name="Utterback T."/>
            <person name="Reidmuller S."/>
            <person name="Feldblyum T."/>
            <person name="Hsiao J."/>
            <person name="Zismann V."/>
            <person name="Iobst S."/>
            <person name="de Vazeille A.R."/>
            <person name="Buell C.R."/>
            <person name="Ying K."/>
            <person name="Li Y."/>
            <person name="Lu T."/>
            <person name="Huang Y."/>
            <person name="Zhao Q."/>
            <person name="Feng Q."/>
            <person name="Zhang L."/>
            <person name="Zhu J."/>
            <person name="Weng Q."/>
            <person name="Mu J."/>
            <person name="Lu Y."/>
            <person name="Fan D."/>
            <person name="Liu Y."/>
            <person name="Guan J."/>
            <person name="Zhang Y."/>
            <person name="Yu S."/>
            <person name="Liu X."/>
            <person name="Zhang Y."/>
            <person name="Hong G."/>
            <person name="Han B."/>
            <person name="Choisne N."/>
            <person name="Demange N."/>
            <person name="Orjeda G."/>
            <person name="Samain S."/>
            <person name="Cattolico L."/>
            <person name="Pelletier E."/>
            <person name="Couloux A."/>
            <person name="Segurens B."/>
            <person name="Wincker P."/>
            <person name="D'Hont A."/>
            <person name="Scarpelli C."/>
            <person name="Weissenbach J."/>
            <person name="Salanoubat M."/>
            <person name="Quetier F."/>
            <person name="Yu Y."/>
            <person name="Kim H.R."/>
            <person name="Rambo T."/>
            <person name="Currie J."/>
            <person name="Collura K."/>
            <person name="Luo M."/>
            <person name="Yang T."/>
            <person name="Ammiraju J.S.S."/>
            <person name="Engler F."/>
            <person name="Soderlund C."/>
            <person name="Wing R.A."/>
            <person name="Palmer L.E."/>
            <person name="de la Bastide M."/>
            <person name="Spiegel L."/>
            <person name="Nascimento L."/>
            <person name="Zutavern T."/>
            <person name="O'Shaughnessy A."/>
            <person name="Dike S."/>
            <person name="Dedhia N."/>
            <person name="Preston R."/>
            <person name="Balija V."/>
            <person name="McCombie W.R."/>
            <person name="Chow T."/>
            <person name="Chen H."/>
            <person name="Chung M."/>
            <person name="Chen C."/>
            <person name="Shaw J."/>
            <person name="Wu H."/>
            <person name="Hsiao K."/>
            <person name="Chao Y."/>
            <person name="Chu M."/>
            <person name="Cheng C."/>
            <person name="Hour A."/>
            <person name="Lee P."/>
            <person name="Lin S."/>
            <person name="Lin Y."/>
            <person name="Liou J."/>
            <person name="Liu S."/>
            <person name="Hsing Y."/>
            <person name="Raghuvanshi S."/>
            <person name="Mohanty A."/>
            <person name="Bharti A.K."/>
            <person name="Gaur A."/>
            <person name="Gupta V."/>
            <person name="Kumar D."/>
            <person name="Ravi V."/>
            <person name="Vij S."/>
            <person name="Kapur A."/>
            <person name="Khurana P."/>
            <person name="Khurana P."/>
            <person name="Khurana J.P."/>
            <person name="Tyagi A.K."/>
            <person name="Gaikwad K."/>
            <person name="Singh A."/>
            <person name="Dalal V."/>
            <person name="Srivastava S."/>
            <person name="Dixit A."/>
            <person name="Pal A.K."/>
            <person name="Ghazi I.A."/>
            <person name="Yadav M."/>
            <person name="Pandit A."/>
            <person name="Bhargava A."/>
            <person name="Sureshbabu K."/>
            <person name="Batra K."/>
            <person name="Sharma T.R."/>
            <person name="Mohapatra T."/>
            <person name="Singh N.K."/>
            <person name="Messing J."/>
            <person name="Nelson A.B."/>
            <person name="Fuks G."/>
            <person name="Kavchok S."/>
            <person name="Keizer G."/>
            <person name="Linton E."/>
            <person name="Llaca V."/>
            <person name="Song R."/>
            <person name="Tanyolac B."/>
            <person name="Young S."/>
            <person name="Ho-Il K."/>
            <person name="Hahn J.H."/>
            <person name="Sangsakoo G."/>
            <person name="Vanavichit A."/>
            <person name="de Mattos Luiz.A.T."/>
            <person name="Zimmer P.D."/>
            <person name="Malone G."/>
            <person name="Dellagostin O."/>
            <person name="de Oliveira A.C."/>
            <person name="Bevan M."/>
            <person name="Bancroft I."/>
            <person name="Minx P."/>
            <person name="Cordum H."/>
            <person name="Wilson R."/>
            <person name="Cheng Z."/>
            <person name="Jin W."/>
            <person name="Jiang J."/>
            <person name="Leong S.A."/>
            <person name="Iwama H."/>
            <person name="Gojobori T."/>
            <person name="Itoh T."/>
            <person name="Niimura Y."/>
            <person name="Fujii Y."/>
            <person name="Habara T."/>
            <person name="Sakai H."/>
            <person name="Sato Y."/>
            <person name="Wilson G."/>
            <person name="Kumar K."/>
            <person name="McCouch S."/>
            <person name="Juretic N."/>
            <person name="Hoen D."/>
            <person name="Wright S."/>
            <person name="Bruskiewich R."/>
            <person name="Bureau T."/>
            <person name="Miyao A."/>
            <person name="Hirochika H."/>
            <person name="Nishikawa T."/>
            <person name="Kadowaki K."/>
            <person name="Sugiura M."/>
            <person name="Burr B."/>
            <person name="Sasaki T."/>
        </authorList>
    </citation>
    <scope>NUCLEOTIDE SEQUENCE [LARGE SCALE GENOMIC DNA]</scope>
    <source>
        <strain evidence="3">cv. Nipponbare</strain>
    </source>
</reference>
<organism evidence="2 3">
    <name type="scientific">Oryza sativa subsp. japonica</name>
    <name type="common">Rice</name>
    <dbReference type="NCBI Taxonomy" id="39947"/>
    <lineage>
        <taxon>Eukaryota</taxon>
        <taxon>Viridiplantae</taxon>
        <taxon>Streptophyta</taxon>
        <taxon>Embryophyta</taxon>
        <taxon>Tracheophyta</taxon>
        <taxon>Spermatophyta</taxon>
        <taxon>Magnoliopsida</taxon>
        <taxon>Liliopsida</taxon>
        <taxon>Poales</taxon>
        <taxon>Poaceae</taxon>
        <taxon>BOP clade</taxon>
        <taxon>Oryzoideae</taxon>
        <taxon>Oryzeae</taxon>
        <taxon>Oryzinae</taxon>
        <taxon>Oryza</taxon>
        <taxon>Oryza sativa</taxon>
    </lineage>
</organism>
<reference evidence="3" key="2">
    <citation type="journal article" date="2008" name="Nucleic Acids Res.">
        <title>The rice annotation project database (RAP-DB): 2008 update.</title>
        <authorList>
            <consortium name="The rice annotation project (RAP)"/>
        </authorList>
    </citation>
    <scope>GENOME REANNOTATION</scope>
    <source>
        <strain evidence="3">cv. Nipponbare</strain>
    </source>
</reference>
<name>A0A5S6R9N7_ORYSJ</name>
<dbReference type="Proteomes" id="UP000000763">
    <property type="component" value="Chromosome 10"/>
</dbReference>
<feature type="region of interest" description="Disordered" evidence="1">
    <location>
        <begin position="1"/>
        <end position="165"/>
    </location>
</feature>
<evidence type="ECO:0000256" key="1">
    <source>
        <dbReference type="SAM" id="MobiDB-lite"/>
    </source>
</evidence>
<feature type="compositionally biased region" description="Basic residues" evidence="1">
    <location>
        <begin position="99"/>
        <end position="111"/>
    </location>
</feature>
<dbReference type="EMBL" id="AC090488">
    <property type="protein sequence ID" value="AAM01017.1"/>
    <property type="molecule type" value="Genomic_DNA"/>
</dbReference>
<feature type="compositionally biased region" description="Basic and acidic residues" evidence="1">
    <location>
        <begin position="120"/>
        <end position="133"/>
    </location>
</feature>
<accession>A0A5S6R9N7</accession>